<comment type="function">
    <text evidence="12">Membrane-anchoring subunit of succinate dehydrogenase (SDH) that is involved in complex II of the mitochondrial electron transport chain and is responsible for transferring electrons from succinate to ubiquinone (coenzyme Q).</text>
</comment>
<dbReference type="InParanoid" id="A0A6P7FD68"/>
<keyword evidence="12" id="KW-0816">Tricarboxylic acid cycle</keyword>
<reference evidence="13" key="2">
    <citation type="submission" date="2025-05" db="UniProtKB">
        <authorList>
            <consortium name="EnsemblMetazoa"/>
        </authorList>
    </citation>
    <scope>IDENTIFICATION</scope>
</reference>
<comment type="subcellular location">
    <subcellularLocation>
        <location evidence="1 12">Mitochondrion inner membrane</location>
        <topology evidence="1 12">Multi-pass membrane protein</topology>
    </subcellularLocation>
</comment>
<keyword evidence="8 12" id="KW-0496">Mitochondrion</keyword>
<reference evidence="15" key="1">
    <citation type="submission" date="2025-04" db="UniProtKB">
        <authorList>
            <consortium name="RefSeq"/>
        </authorList>
    </citation>
    <scope>IDENTIFICATION</scope>
    <source>
        <tissue evidence="15">Whole insect</tissue>
    </source>
</reference>
<evidence type="ECO:0000256" key="6">
    <source>
        <dbReference type="ARBA" id="ARBA00022946"/>
    </source>
</evidence>
<evidence type="ECO:0000313" key="15">
    <source>
        <dbReference type="RefSeq" id="XP_028131338.1"/>
    </source>
</evidence>
<keyword evidence="11 12" id="KW-0479">Metal-binding</keyword>
<comment type="caution">
    <text evidence="12">Lacks conserved residue(s) required for the propagation of feature annotation.</text>
</comment>
<dbReference type="GO" id="GO:0046872">
    <property type="term" value="F:metal ion binding"/>
    <property type="evidence" value="ECO:0007669"/>
    <property type="project" value="UniProtKB-KW"/>
</dbReference>
<gene>
    <name evidence="15" type="primary">LOC114327039</name>
</gene>
<keyword evidence="7 12" id="KW-1133">Transmembrane helix</keyword>
<dbReference type="OrthoDB" id="18577at2759"/>
<dbReference type="Gene3D" id="1.20.1300.10">
    <property type="entry name" value="Fumarate reductase/succinate dehydrogenase, transmembrane subunit"/>
    <property type="match status" value="1"/>
</dbReference>
<evidence type="ECO:0000256" key="7">
    <source>
        <dbReference type="ARBA" id="ARBA00022989"/>
    </source>
</evidence>
<dbReference type="GO" id="GO:0006121">
    <property type="term" value="P:mitochondrial electron transport, succinate to ubiquinone"/>
    <property type="evidence" value="ECO:0007669"/>
    <property type="project" value="TreeGrafter"/>
</dbReference>
<accession>A0A6P7FD68</accession>
<dbReference type="Proteomes" id="UP001652700">
    <property type="component" value="Unplaced"/>
</dbReference>
<dbReference type="InterPro" id="IPR007992">
    <property type="entry name" value="CybS"/>
</dbReference>
<evidence type="ECO:0000256" key="3">
    <source>
        <dbReference type="ARBA" id="ARBA00022448"/>
    </source>
</evidence>
<proteinExistence type="inferred from homology"/>
<evidence type="ECO:0000256" key="1">
    <source>
        <dbReference type="ARBA" id="ARBA00004448"/>
    </source>
</evidence>
<sequence length="174" mass="19569">MVLAAILRSSSRNAVFSNLLRTTAIITEPQKYFVQFTKSNQPRQLFQATCIKPSLYDFSKRYMSGNHAKIWPFEKLVTLSLVGLVPATFITPNAVLDDIFAAIMCLHMHWGLESCLTDYVRPIIFGPLIPKIALLLLYLVSLGTLASLLNYNHNDIGIGATFQKIWQMEAETSD</sequence>
<name>A0A6P7FD68_DIAVI</name>
<keyword evidence="4 12" id="KW-0812">Transmembrane</keyword>
<evidence type="ECO:0000256" key="12">
    <source>
        <dbReference type="RuleBase" id="RU364031"/>
    </source>
</evidence>
<evidence type="ECO:0000313" key="13">
    <source>
        <dbReference type="EnsemblMetazoa" id="XP_028131338.1"/>
    </source>
</evidence>
<dbReference type="GeneID" id="114327039"/>
<dbReference type="GO" id="GO:0005743">
    <property type="term" value="C:mitochondrial inner membrane"/>
    <property type="evidence" value="ECO:0007669"/>
    <property type="project" value="UniProtKB-SubCell"/>
</dbReference>
<keyword evidence="12" id="KW-0349">Heme</keyword>
<evidence type="ECO:0000256" key="4">
    <source>
        <dbReference type="ARBA" id="ARBA00022692"/>
    </source>
</evidence>
<evidence type="ECO:0000256" key="2">
    <source>
        <dbReference type="ARBA" id="ARBA00007294"/>
    </source>
</evidence>
<feature type="transmembrane region" description="Helical" evidence="12">
    <location>
        <begin position="132"/>
        <end position="151"/>
    </location>
</feature>
<keyword evidence="12" id="KW-0249">Electron transport</keyword>
<feature type="binding site" evidence="10">
    <location>
        <position position="119"/>
    </location>
    <ligand>
        <name>a ubiquinone</name>
        <dbReference type="ChEBI" id="CHEBI:16389"/>
        <note>ligand shared with IP/SDHB</note>
    </ligand>
</feature>
<dbReference type="InterPro" id="IPR034804">
    <property type="entry name" value="SQR/QFR_C/D"/>
</dbReference>
<dbReference type="GO" id="GO:0048039">
    <property type="term" value="F:ubiquinone binding"/>
    <property type="evidence" value="ECO:0007669"/>
    <property type="project" value="TreeGrafter"/>
</dbReference>
<keyword evidence="5 12" id="KW-0999">Mitochondrion inner membrane</keyword>
<dbReference type="RefSeq" id="XP_028131338.1">
    <property type="nucleotide sequence ID" value="XM_028275537.1"/>
</dbReference>
<dbReference type="GO" id="GO:0006099">
    <property type="term" value="P:tricarboxylic acid cycle"/>
    <property type="evidence" value="ECO:0007669"/>
    <property type="project" value="UniProtKB-KW"/>
</dbReference>
<keyword evidence="11" id="KW-0408">Iron</keyword>
<keyword evidence="3 12" id="KW-0813">Transport</keyword>
<feature type="binding site" description="axial binding residue" evidence="11">
    <location>
        <position position="107"/>
    </location>
    <ligand>
        <name>heme b</name>
        <dbReference type="ChEBI" id="CHEBI:60344"/>
        <note>ligand shared with SDHC</note>
    </ligand>
    <ligandPart>
        <name>Fe</name>
        <dbReference type="ChEBI" id="CHEBI:18248"/>
    </ligandPart>
</feature>
<evidence type="ECO:0000256" key="9">
    <source>
        <dbReference type="ARBA" id="ARBA00023136"/>
    </source>
</evidence>
<keyword evidence="6 12" id="KW-0809">Transit peptide</keyword>
<dbReference type="Pfam" id="PF05328">
    <property type="entry name" value="CybS"/>
    <property type="match status" value="1"/>
</dbReference>
<dbReference type="PANTHER" id="PTHR13337">
    <property type="entry name" value="SUCCINATE DEHYDROGENASE"/>
    <property type="match status" value="1"/>
</dbReference>
<comment type="similarity">
    <text evidence="2 12">Belongs to the CybS family.</text>
</comment>
<evidence type="ECO:0000256" key="8">
    <source>
        <dbReference type="ARBA" id="ARBA00023128"/>
    </source>
</evidence>
<dbReference type="GO" id="GO:0020037">
    <property type="term" value="F:heme binding"/>
    <property type="evidence" value="ECO:0007669"/>
    <property type="project" value="TreeGrafter"/>
</dbReference>
<dbReference type="FunCoup" id="A0A6P7FD68">
    <property type="interactions" value="810"/>
</dbReference>
<evidence type="ECO:0000313" key="14">
    <source>
        <dbReference type="Proteomes" id="UP001652700"/>
    </source>
</evidence>
<dbReference type="AlphaFoldDB" id="A0A6P7FD68"/>
<keyword evidence="9 12" id="KW-0472">Membrane</keyword>
<dbReference type="KEGG" id="dvv:114327039"/>
<evidence type="ECO:0000256" key="10">
    <source>
        <dbReference type="PIRSR" id="PIRSR607992-1"/>
    </source>
</evidence>
<dbReference type="PANTHER" id="PTHR13337:SF2">
    <property type="entry name" value="SUCCINATE DEHYDROGENASE [UBIQUINONE] CYTOCHROME B SMALL SUBUNIT, MITOCHONDRIAL"/>
    <property type="match status" value="1"/>
</dbReference>
<keyword evidence="14" id="KW-1185">Reference proteome</keyword>
<organism evidence="15">
    <name type="scientific">Diabrotica virgifera virgifera</name>
    <name type="common">western corn rootworm</name>
    <dbReference type="NCBI Taxonomy" id="50390"/>
    <lineage>
        <taxon>Eukaryota</taxon>
        <taxon>Metazoa</taxon>
        <taxon>Ecdysozoa</taxon>
        <taxon>Arthropoda</taxon>
        <taxon>Hexapoda</taxon>
        <taxon>Insecta</taxon>
        <taxon>Pterygota</taxon>
        <taxon>Neoptera</taxon>
        <taxon>Endopterygota</taxon>
        <taxon>Coleoptera</taxon>
        <taxon>Polyphaga</taxon>
        <taxon>Cucujiformia</taxon>
        <taxon>Chrysomeloidea</taxon>
        <taxon>Chrysomelidae</taxon>
        <taxon>Galerucinae</taxon>
        <taxon>Diabroticina</taxon>
        <taxon>Diabroticites</taxon>
        <taxon>Diabrotica</taxon>
    </lineage>
</organism>
<dbReference type="EnsemblMetazoa" id="XM_028275537.2">
    <property type="protein sequence ID" value="XP_028131338.1"/>
    <property type="gene ID" value="LOC114327039"/>
</dbReference>
<evidence type="ECO:0000256" key="5">
    <source>
        <dbReference type="ARBA" id="ARBA00022792"/>
    </source>
</evidence>
<protein>
    <recommendedName>
        <fullName evidence="12">Succinate dehydrogenase [ubiquinone] cytochrome b small subunit</fullName>
    </recommendedName>
</protein>
<evidence type="ECO:0000256" key="11">
    <source>
        <dbReference type="PIRSR" id="PIRSR607992-2"/>
    </source>
</evidence>